<dbReference type="PANTHER" id="PTHR10309">
    <property type="entry name" value="MANNOSE-6-PHOSPHATE ISOMERASE"/>
    <property type="match status" value="1"/>
</dbReference>
<evidence type="ECO:0000256" key="3">
    <source>
        <dbReference type="ARBA" id="ARBA00010772"/>
    </source>
</evidence>
<dbReference type="SUPFAM" id="SSF51182">
    <property type="entry name" value="RmlC-like cupins"/>
    <property type="match status" value="1"/>
</dbReference>
<keyword evidence="7 9" id="KW-0413">Isomerase</keyword>
<dbReference type="RefSeq" id="WP_223405292.1">
    <property type="nucleotide sequence ID" value="NZ_JAGSHT010000010.1"/>
</dbReference>
<comment type="caution">
    <text evidence="9">The sequence shown here is derived from an EMBL/GenBank/DDBJ whole genome shotgun (WGS) entry which is preliminary data.</text>
</comment>
<dbReference type="PRINTS" id="PR00714">
    <property type="entry name" value="MAN6PISMRASE"/>
</dbReference>
<dbReference type="PANTHER" id="PTHR10309:SF0">
    <property type="entry name" value="MANNOSE-6-PHOSPHATE ISOMERASE"/>
    <property type="match status" value="1"/>
</dbReference>
<dbReference type="InterPro" id="IPR011051">
    <property type="entry name" value="RmlC_Cupin_sf"/>
</dbReference>
<proteinExistence type="inferred from homology"/>
<dbReference type="InterPro" id="IPR014710">
    <property type="entry name" value="RmlC-like_jellyroll"/>
</dbReference>
<comment type="similarity">
    <text evidence="3">Belongs to the mannose-6-phosphate isomerase type 1 family.</text>
</comment>
<dbReference type="InterPro" id="IPR001250">
    <property type="entry name" value="Man6P_Isoase-1"/>
</dbReference>
<dbReference type="EC" id="5.3.1.8" evidence="4"/>
<accession>A0ABS7SAZ9</accession>
<evidence type="ECO:0000256" key="7">
    <source>
        <dbReference type="ARBA" id="ARBA00023235"/>
    </source>
</evidence>
<dbReference type="InterPro" id="IPR016305">
    <property type="entry name" value="Mannose-6-P_Isomerase"/>
</dbReference>
<dbReference type="InterPro" id="IPR046457">
    <property type="entry name" value="PMI_typeI_cat"/>
</dbReference>
<comment type="cofactor">
    <cofactor evidence="2">
        <name>Zn(2+)</name>
        <dbReference type="ChEBI" id="CHEBI:29105"/>
    </cofactor>
</comment>
<evidence type="ECO:0000313" key="10">
    <source>
        <dbReference type="Proteomes" id="UP000826651"/>
    </source>
</evidence>
<dbReference type="Pfam" id="PF20511">
    <property type="entry name" value="PMI_typeI_cat"/>
    <property type="match status" value="1"/>
</dbReference>
<evidence type="ECO:0000313" key="9">
    <source>
        <dbReference type="EMBL" id="MBZ2196433.1"/>
    </source>
</evidence>
<comment type="catalytic activity">
    <reaction evidence="1">
        <text>D-mannose 6-phosphate = D-fructose 6-phosphate</text>
        <dbReference type="Rhea" id="RHEA:12356"/>
        <dbReference type="ChEBI" id="CHEBI:58735"/>
        <dbReference type="ChEBI" id="CHEBI:61527"/>
        <dbReference type="EC" id="5.3.1.8"/>
    </reaction>
</comment>
<dbReference type="Gene3D" id="1.10.441.10">
    <property type="entry name" value="Phosphomannose Isomerase, domain 2"/>
    <property type="match status" value="1"/>
</dbReference>
<dbReference type="InterPro" id="IPR018050">
    <property type="entry name" value="Pmannose_isomerase-type1_CS"/>
</dbReference>
<evidence type="ECO:0000256" key="2">
    <source>
        <dbReference type="ARBA" id="ARBA00001947"/>
    </source>
</evidence>
<protein>
    <recommendedName>
        <fullName evidence="4">mannose-6-phosphate isomerase</fullName>
        <ecNumber evidence="4">5.3.1.8</ecNumber>
    </recommendedName>
</protein>
<sequence length="395" mass="41302">MRVLVGSPVNSAWGSTTVIPRFLGSTPTEQPVAEHWFGAHPAAPSVLADDGELLTHLAADPERLLGSDVVARFGPTLPYLLKLIAPVRPLSLQVHPDLRQARAGHEREEASGVDPVLRNYSDANHKPELVYALTDFEAVSGFRAPRRAAELLDGLDTPLARDMLGHLQASPTASGVRAAFTHLLVSGADGGASAVEETAAACAARLGHGRSPSARTDTIVTHLASAYPGDPGTVAALLLNPVTLHPGEAMFVPAGGVHAYLSGFAVELMANSDNVLRAGLTPKRVDIPEVLATVDWVAAPPIRIAPEMFDECTGVYYAPVDDFELSVAALHGQHGRRFPGRGPRLLLGLDGELAVTSDGDPDGVSLARGQCVFVAADEGTVRLSGTGRVAQAGVP</sequence>
<keyword evidence="6" id="KW-0862">Zinc</keyword>
<dbReference type="PROSITE" id="PS00965">
    <property type="entry name" value="PMI_I_1"/>
    <property type="match status" value="1"/>
</dbReference>
<dbReference type="CDD" id="cd07011">
    <property type="entry name" value="cupin_PMI_type_I_N"/>
    <property type="match status" value="1"/>
</dbReference>
<dbReference type="PIRSF" id="PIRSF001480">
    <property type="entry name" value="Mannose-6-phosphate_isomerase"/>
    <property type="match status" value="1"/>
</dbReference>
<dbReference type="EMBL" id="JAGSHT010000010">
    <property type="protein sequence ID" value="MBZ2196433.1"/>
    <property type="molecule type" value="Genomic_DNA"/>
</dbReference>
<name>A0ABS7SAZ9_9MICO</name>
<dbReference type="Gene3D" id="2.60.120.10">
    <property type="entry name" value="Jelly Rolls"/>
    <property type="match status" value="2"/>
</dbReference>
<dbReference type="GO" id="GO:0004476">
    <property type="term" value="F:mannose-6-phosphate isomerase activity"/>
    <property type="evidence" value="ECO:0007669"/>
    <property type="project" value="UniProtKB-EC"/>
</dbReference>
<keyword evidence="5" id="KW-0479">Metal-binding</keyword>
<evidence type="ECO:0000256" key="6">
    <source>
        <dbReference type="ARBA" id="ARBA00022833"/>
    </source>
</evidence>
<dbReference type="PROSITE" id="PS00966">
    <property type="entry name" value="PMI_I_2"/>
    <property type="match status" value="1"/>
</dbReference>
<evidence type="ECO:0000256" key="5">
    <source>
        <dbReference type="ARBA" id="ARBA00022723"/>
    </source>
</evidence>
<evidence type="ECO:0000259" key="8">
    <source>
        <dbReference type="Pfam" id="PF20511"/>
    </source>
</evidence>
<organism evidence="9 10">
    <name type="scientific">Occultella gossypii</name>
    <dbReference type="NCBI Taxonomy" id="2800820"/>
    <lineage>
        <taxon>Bacteria</taxon>
        <taxon>Bacillati</taxon>
        <taxon>Actinomycetota</taxon>
        <taxon>Actinomycetes</taxon>
        <taxon>Micrococcales</taxon>
        <taxon>Ruaniaceae</taxon>
        <taxon>Occultella</taxon>
    </lineage>
</organism>
<gene>
    <name evidence="9" type="primary">manA</name>
    <name evidence="9" type="ORF">KCQ71_09740</name>
</gene>
<keyword evidence="10" id="KW-1185">Reference proteome</keyword>
<evidence type="ECO:0000256" key="1">
    <source>
        <dbReference type="ARBA" id="ARBA00000757"/>
    </source>
</evidence>
<dbReference type="Proteomes" id="UP000826651">
    <property type="component" value="Unassembled WGS sequence"/>
</dbReference>
<reference evidence="9 10" key="1">
    <citation type="submission" date="2021-04" db="EMBL/GenBank/DDBJ databases">
        <title>Ruania sp. nov., isolated from sandy soil of mangrove forest.</title>
        <authorList>
            <person name="Ge X."/>
            <person name="Huang R."/>
            <person name="Liu W."/>
        </authorList>
    </citation>
    <scope>NUCLEOTIDE SEQUENCE [LARGE SCALE GENOMIC DNA]</scope>
    <source>
        <strain evidence="9 10">N2-46</strain>
    </source>
</reference>
<feature type="domain" description="Phosphomannose isomerase type I catalytic" evidence="8">
    <location>
        <begin position="10"/>
        <end position="143"/>
    </location>
</feature>
<evidence type="ECO:0000256" key="4">
    <source>
        <dbReference type="ARBA" id="ARBA00011956"/>
    </source>
</evidence>
<dbReference type="NCBIfam" id="TIGR00218">
    <property type="entry name" value="manA"/>
    <property type="match status" value="1"/>
</dbReference>